<dbReference type="SUPFAM" id="SSF54427">
    <property type="entry name" value="NTF2-like"/>
    <property type="match status" value="1"/>
</dbReference>
<dbReference type="InterPro" id="IPR037401">
    <property type="entry name" value="SnoaL-like"/>
</dbReference>
<sequence>MQKLLMIILLLLPVSVAAQPPAQSPAPTSDHQILVEKYTAAFNARDVNAMAALMHPDIQWITIRGDQSEVTTDGKQRMVSEMEFFFKSPTRISSSLGGWSVNGDYVSVIETASWPGSNGKRQAQSATAVYQIADRLIRRVWYFPEQKAQ</sequence>
<evidence type="ECO:0000259" key="2">
    <source>
        <dbReference type="Pfam" id="PF12680"/>
    </source>
</evidence>
<feature type="signal peptide" evidence="1">
    <location>
        <begin position="1"/>
        <end position="18"/>
    </location>
</feature>
<evidence type="ECO:0000313" key="3">
    <source>
        <dbReference type="EMBL" id="GAA0484323.1"/>
    </source>
</evidence>
<dbReference type="InterPro" id="IPR032710">
    <property type="entry name" value="NTF2-like_dom_sf"/>
</dbReference>
<keyword evidence="1" id="KW-0732">Signal</keyword>
<dbReference type="Pfam" id="PF12680">
    <property type="entry name" value="SnoaL_2"/>
    <property type="match status" value="1"/>
</dbReference>
<feature type="chain" id="PRO_5045941551" description="SnoaL-like domain-containing protein" evidence="1">
    <location>
        <begin position="19"/>
        <end position="149"/>
    </location>
</feature>
<keyword evidence="4" id="KW-1185">Reference proteome</keyword>
<name>A0ABN1AUW4_9SPHN</name>
<comment type="caution">
    <text evidence="3">The sequence shown here is derived from an EMBL/GenBank/DDBJ whole genome shotgun (WGS) entry which is preliminary data.</text>
</comment>
<organism evidence="3 4">
    <name type="scientific">Parasphingorhabdus litoris</name>
    <dbReference type="NCBI Taxonomy" id="394733"/>
    <lineage>
        <taxon>Bacteria</taxon>
        <taxon>Pseudomonadati</taxon>
        <taxon>Pseudomonadota</taxon>
        <taxon>Alphaproteobacteria</taxon>
        <taxon>Sphingomonadales</taxon>
        <taxon>Sphingomonadaceae</taxon>
        <taxon>Parasphingorhabdus</taxon>
    </lineage>
</organism>
<gene>
    <name evidence="3" type="ORF">GCM10009096_28630</name>
</gene>
<dbReference type="Gene3D" id="3.10.450.50">
    <property type="match status" value="1"/>
</dbReference>
<protein>
    <recommendedName>
        <fullName evidence="2">SnoaL-like domain-containing protein</fullName>
    </recommendedName>
</protein>
<reference evidence="3 4" key="1">
    <citation type="journal article" date="2019" name="Int. J. Syst. Evol. Microbiol.">
        <title>The Global Catalogue of Microorganisms (GCM) 10K type strain sequencing project: providing services to taxonomists for standard genome sequencing and annotation.</title>
        <authorList>
            <consortium name="The Broad Institute Genomics Platform"/>
            <consortium name="The Broad Institute Genome Sequencing Center for Infectious Disease"/>
            <person name="Wu L."/>
            <person name="Ma J."/>
        </authorList>
    </citation>
    <scope>NUCLEOTIDE SEQUENCE [LARGE SCALE GENOMIC DNA]</scope>
    <source>
        <strain evidence="3 4">JCM 14162</strain>
    </source>
</reference>
<dbReference type="EMBL" id="BAAAEM010000003">
    <property type="protein sequence ID" value="GAA0484323.1"/>
    <property type="molecule type" value="Genomic_DNA"/>
</dbReference>
<evidence type="ECO:0000313" key="4">
    <source>
        <dbReference type="Proteomes" id="UP001500713"/>
    </source>
</evidence>
<accession>A0ABN1AUW4</accession>
<dbReference type="RefSeq" id="WP_229955204.1">
    <property type="nucleotide sequence ID" value="NZ_BAAAEM010000003.1"/>
</dbReference>
<proteinExistence type="predicted"/>
<dbReference type="Proteomes" id="UP001500713">
    <property type="component" value="Unassembled WGS sequence"/>
</dbReference>
<evidence type="ECO:0000256" key="1">
    <source>
        <dbReference type="SAM" id="SignalP"/>
    </source>
</evidence>
<feature type="domain" description="SnoaL-like" evidence="2">
    <location>
        <begin position="35"/>
        <end position="139"/>
    </location>
</feature>